<evidence type="ECO:0000256" key="1">
    <source>
        <dbReference type="ARBA" id="ARBA00004651"/>
    </source>
</evidence>
<dbReference type="GO" id="GO:0015276">
    <property type="term" value="F:ligand-gated monoatomic ion channel activity"/>
    <property type="evidence" value="ECO:0007669"/>
    <property type="project" value="InterPro"/>
</dbReference>
<evidence type="ECO:0000256" key="4">
    <source>
        <dbReference type="ARBA" id="ARBA00022692"/>
    </source>
</evidence>
<keyword evidence="7 11" id="KW-0675">Receptor</keyword>
<feature type="transmembrane region" description="Helical" evidence="9">
    <location>
        <begin position="389"/>
        <end position="408"/>
    </location>
</feature>
<dbReference type="Pfam" id="PF00060">
    <property type="entry name" value="Lig_chan"/>
    <property type="match status" value="1"/>
</dbReference>
<evidence type="ECO:0000256" key="3">
    <source>
        <dbReference type="ARBA" id="ARBA00022475"/>
    </source>
</evidence>
<dbReference type="PANTHER" id="PTHR42643">
    <property type="entry name" value="IONOTROPIC RECEPTOR 20A-RELATED"/>
    <property type="match status" value="1"/>
</dbReference>
<feature type="transmembrane region" description="Helical" evidence="9">
    <location>
        <begin position="364"/>
        <end position="382"/>
    </location>
</feature>
<name>A0A8J5JZR7_HOMAM</name>
<keyword evidence="4 9" id="KW-0812">Transmembrane</keyword>
<keyword evidence="8" id="KW-0325">Glycoprotein</keyword>
<evidence type="ECO:0000256" key="5">
    <source>
        <dbReference type="ARBA" id="ARBA00022989"/>
    </source>
</evidence>
<feature type="transmembrane region" description="Helical" evidence="9">
    <location>
        <begin position="428"/>
        <end position="450"/>
    </location>
</feature>
<evidence type="ECO:0000256" key="7">
    <source>
        <dbReference type="ARBA" id="ARBA00023170"/>
    </source>
</evidence>
<dbReference type="EMBL" id="JAHLQT010027705">
    <property type="protein sequence ID" value="KAG7162414.1"/>
    <property type="molecule type" value="Genomic_DNA"/>
</dbReference>
<feature type="domain" description="Ionotropic glutamate receptor C-terminal" evidence="10">
    <location>
        <begin position="363"/>
        <end position="467"/>
    </location>
</feature>
<dbReference type="InterPro" id="IPR052192">
    <property type="entry name" value="Insect_Ionotropic_Sensory_Rcpt"/>
</dbReference>
<dbReference type="PANTHER" id="PTHR42643:SF24">
    <property type="entry name" value="IONOTROPIC RECEPTOR 60A"/>
    <property type="match status" value="1"/>
</dbReference>
<evidence type="ECO:0000256" key="9">
    <source>
        <dbReference type="SAM" id="Phobius"/>
    </source>
</evidence>
<evidence type="ECO:0000256" key="2">
    <source>
        <dbReference type="ARBA" id="ARBA00008685"/>
    </source>
</evidence>
<dbReference type="GO" id="GO:0005886">
    <property type="term" value="C:plasma membrane"/>
    <property type="evidence" value="ECO:0007669"/>
    <property type="project" value="UniProtKB-SubCell"/>
</dbReference>
<evidence type="ECO:0000313" key="12">
    <source>
        <dbReference type="Proteomes" id="UP000747542"/>
    </source>
</evidence>
<dbReference type="Gene3D" id="3.40.190.10">
    <property type="entry name" value="Periplasmic binding protein-like II"/>
    <property type="match status" value="1"/>
</dbReference>
<dbReference type="Gene3D" id="1.10.287.70">
    <property type="match status" value="1"/>
</dbReference>
<comment type="similarity">
    <text evidence="2">Belongs to the glutamate-gated ion channel (TC 1.A.10.1) family.</text>
</comment>
<dbReference type="GO" id="GO:0050906">
    <property type="term" value="P:detection of stimulus involved in sensory perception"/>
    <property type="evidence" value="ECO:0007669"/>
    <property type="project" value="UniProtKB-ARBA"/>
</dbReference>
<gene>
    <name evidence="11" type="primary">Grid1-L17</name>
    <name evidence="11" type="ORF">Hamer_G007948</name>
</gene>
<evidence type="ECO:0000313" key="11">
    <source>
        <dbReference type="EMBL" id="KAG7162414.1"/>
    </source>
</evidence>
<comment type="caution">
    <text evidence="11">The sequence shown here is derived from an EMBL/GenBank/DDBJ whole genome shotgun (WGS) entry which is preliminary data.</text>
</comment>
<proteinExistence type="inferred from homology"/>
<dbReference type="Proteomes" id="UP000747542">
    <property type="component" value="Unassembled WGS sequence"/>
</dbReference>
<comment type="subcellular location">
    <subcellularLocation>
        <location evidence="1">Cell membrane</location>
        <topology evidence="1">Multi-pass membrane protein</topology>
    </subcellularLocation>
</comment>
<dbReference type="SUPFAM" id="SSF53850">
    <property type="entry name" value="Periplasmic binding protein-like II"/>
    <property type="match status" value="1"/>
</dbReference>
<keyword evidence="12" id="KW-1185">Reference proteome</keyword>
<evidence type="ECO:0000259" key="10">
    <source>
        <dbReference type="Pfam" id="PF00060"/>
    </source>
</evidence>
<reference evidence="11" key="1">
    <citation type="journal article" date="2021" name="Sci. Adv.">
        <title>The American lobster genome reveals insights on longevity, neural, and immune adaptations.</title>
        <authorList>
            <person name="Polinski J.M."/>
            <person name="Zimin A.V."/>
            <person name="Clark K.F."/>
            <person name="Kohn A.B."/>
            <person name="Sadowski N."/>
            <person name="Timp W."/>
            <person name="Ptitsyn A."/>
            <person name="Khanna P."/>
            <person name="Romanova D.Y."/>
            <person name="Williams P."/>
            <person name="Greenwood S.J."/>
            <person name="Moroz L.L."/>
            <person name="Walt D.R."/>
            <person name="Bodnar A.G."/>
        </authorList>
    </citation>
    <scope>NUCLEOTIDE SEQUENCE</scope>
    <source>
        <strain evidence="11">GMGI-L3</strain>
    </source>
</reference>
<dbReference type="InterPro" id="IPR001320">
    <property type="entry name" value="Iontro_rcpt_C"/>
</dbReference>
<organism evidence="11 12">
    <name type="scientific">Homarus americanus</name>
    <name type="common">American lobster</name>
    <dbReference type="NCBI Taxonomy" id="6706"/>
    <lineage>
        <taxon>Eukaryota</taxon>
        <taxon>Metazoa</taxon>
        <taxon>Ecdysozoa</taxon>
        <taxon>Arthropoda</taxon>
        <taxon>Crustacea</taxon>
        <taxon>Multicrustacea</taxon>
        <taxon>Malacostraca</taxon>
        <taxon>Eumalacostraca</taxon>
        <taxon>Eucarida</taxon>
        <taxon>Decapoda</taxon>
        <taxon>Pleocyemata</taxon>
        <taxon>Astacidea</taxon>
        <taxon>Nephropoidea</taxon>
        <taxon>Nephropidae</taxon>
        <taxon>Homarus</taxon>
    </lineage>
</organism>
<accession>A0A8J5JZR7</accession>
<sequence>MVAVAAIVVGAVPVVSQDLNLPVEQVGVDVGMMVGQVVEHHLTGCHLVLITTTQHSHTFSNIIRQFSEDVEAGMVVDAGWAFSQNQLTQDNLVQGLWGDSRTTCRGLILDLTISNSIDVAFRFLESAKLWKHSETRVVVVGGTAGVKDVLLHHSLRNTVHALYLALHDLTLHTSAHLGKLGLRTVLPQEDSLSERVLLYRRCLYCNNGQADVQLILQKTLSQGLFQDQFQNFRGHRLRIVTVPYFPYMDYVRRRDVRGGIVEPRDSLDIRIITSFSHVLNFTIDLFAEPDRSFGDERDGNFSGMIGQLQREETDFSTIVAPTTGRLKVVEYLRAYPSDVMAVTSLKPSLLPAHLSLIRPFSGDLWFALLWSVVAWGVLMWVLQRVWQLVAGGRSVKFNTALLYGWGALLEQPPRDPSVSASGQMLVGWWLVFCLVIATGFRSSLIAHLTVQGKSSSLDYFEDLVSQGNWRWATEPWLYKGAAYEYFAKHTDPVVNQIFKGMEVMEADEALQKVMAGGFSLIDFKNYISVIVASRYTDSLGNTPFYISNKEISVLAAFGWGVR</sequence>
<keyword evidence="3" id="KW-1003">Cell membrane</keyword>
<evidence type="ECO:0000256" key="8">
    <source>
        <dbReference type="ARBA" id="ARBA00023180"/>
    </source>
</evidence>
<evidence type="ECO:0000256" key="6">
    <source>
        <dbReference type="ARBA" id="ARBA00023136"/>
    </source>
</evidence>
<keyword evidence="5 9" id="KW-1133">Transmembrane helix</keyword>
<keyword evidence="6 9" id="KW-0472">Membrane</keyword>
<dbReference type="AlphaFoldDB" id="A0A8J5JZR7"/>
<protein>
    <submittedName>
        <fullName evidence="11">Glutamate receptor ionotropic, delta-1-like 17</fullName>
    </submittedName>
</protein>